<feature type="compositionally biased region" description="Basic and acidic residues" evidence="1">
    <location>
        <begin position="72"/>
        <end position="82"/>
    </location>
</feature>
<dbReference type="AlphaFoldDB" id="A0A6A4IAC4"/>
<feature type="compositionally biased region" description="Basic and acidic residues" evidence="1">
    <location>
        <begin position="22"/>
        <end position="33"/>
    </location>
</feature>
<dbReference type="EMBL" id="ML769400">
    <property type="protein sequence ID" value="KAE9406763.1"/>
    <property type="molecule type" value="Genomic_DNA"/>
</dbReference>
<name>A0A6A4IAC4_9AGAR</name>
<gene>
    <name evidence="2" type="ORF">BT96DRAFT_987310</name>
</gene>
<evidence type="ECO:0000313" key="3">
    <source>
        <dbReference type="Proteomes" id="UP000799118"/>
    </source>
</evidence>
<feature type="compositionally biased region" description="Basic and acidic residues" evidence="1">
    <location>
        <begin position="44"/>
        <end position="65"/>
    </location>
</feature>
<reference evidence="2" key="1">
    <citation type="journal article" date="2019" name="Environ. Microbiol.">
        <title>Fungal ecological strategies reflected in gene transcription - a case study of two litter decomposers.</title>
        <authorList>
            <person name="Barbi F."/>
            <person name="Kohler A."/>
            <person name="Barry K."/>
            <person name="Baskaran P."/>
            <person name="Daum C."/>
            <person name="Fauchery L."/>
            <person name="Ihrmark K."/>
            <person name="Kuo A."/>
            <person name="LaButti K."/>
            <person name="Lipzen A."/>
            <person name="Morin E."/>
            <person name="Grigoriev I.V."/>
            <person name="Henrissat B."/>
            <person name="Lindahl B."/>
            <person name="Martin F."/>
        </authorList>
    </citation>
    <scope>NUCLEOTIDE SEQUENCE</scope>
    <source>
        <strain evidence="2">JB14</strain>
    </source>
</reference>
<proteinExistence type="predicted"/>
<feature type="compositionally biased region" description="Acidic residues" evidence="1">
    <location>
        <begin position="34"/>
        <end position="43"/>
    </location>
</feature>
<dbReference type="Proteomes" id="UP000799118">
    <property type="component" value="Unassembled WGS sequence"/>
</dbReference>
<accession>A0A6A4IAC4</accession>
<sequence length="82" mass="9561">MHYALMRIPFHHSSVNEDEDHASDGADPDKFYQDEDSEDDEDQDSKGDEDRDSKRDTKTSVKEKVNAQWRGVIDEKNEQALY</sequence>
<organism evidence="2 3">
    <name type="scientific">Gymnopus androsaceus JB14</name>
    <dbReference type="NCBI Taxonomy" id="1447944"/>
    <lineage>
        <taxon>Eukaryota</taxon>
        <taxon>Fungi</taxon>
        <taxon>Dikarya</taxon>
        <taxon>Basidiomycota</taxon>
        <taxon>Agaricomycotina</taxon>
        <taxon>Agaricomycetes</taxon>
        <taxon>Agaricomycetidae</taxon>
        <taxon>Agaricales</taxon>
        <taxon>Marasmiineae</taxon>
        <taxon>Omphalotaceae</taxon>
        <taxon>Gymnopus</taxon>
    </lineage>
</organism>
<evidence type="ECO:0000256" key="1">
    <source>
        <dbReference type="SAM" id="MobiDB-lite"/>
    </source>
</evidence>
<keyword evidence="3" id="KW-1185">Reference proteome</keyword>
<feature type="region of interest" description="Disordered" evidence="1">
    <location>
        <begin position="1"/>
        <end position="82"/>
    </location>
</feature>
<evidence type="ECO:0000313" key="2">
    <source>
        <dbReference type="EMBL" id="KAE9406763.1"/>
    </source>
</evidence>
<protein>
    <submittedName>
        <fullName evidence="2">Uncharacterized protein</fullName>
    </submittedName>
</protein>